<protein>
    <submittedName>
        <fullName evidence="5">Glycosyltransferase family 2 protein</fullName>
    </submittedName>
</protein>
<dbReference type="InterPro" id="IPR001173">
    <property type="entry name" value="Glyco_trans_2-like"/>
</dbReference>
<proteinExistence type="inferred from homology"/>
<dbReference type="SUPFAM" id="SSF53448">
    <property type="entry name" value="Nucleotide-diphospho-sugar transferases"/>
    <property type="match status" value="1"/>
</dbReference>
<evidence type="ECO:0000259" key="4">
    <source>
        <dbReference type="Pfam" id="PF00535"/>
    </source>
</evidence>
<accession>A0ABT3PV36</accession>
<evidence type="ECO:0000256" key="1">
    <source>
        <dbReference type="ARBA" id="ARBA00006739"/>
    </source>
</evidence>
<dbReference type="Pfam" id="PF00535">
    <property type="entry name" value="Glycos_transf_2"/>
    <property type="match status" value="1"/>
</dbReference>
<evidence type="ECO:0000313" key="5">
    <source>
        <dbReference type="EMBL" id="MCW9711715.1"/>
    </source>
</evidence>
<comment type="similarity">
    <text evidence="1">Belongs to the glycosyltransferase 2 family.</text>
</comment>
<feature type="domain" description="Glycosyltransferase 2-like" evidence="4">
    <location>
        <begin position="7"/>
        <end position="116"/>
    </location>
</feature>
<dbReference type="CDD" id="cd00761">
    <property type="entry name" value="Glyco_tranf_GTA_type"/>
    <property type="match status" value="1"/>
</dbReference>
<keyword evidence="3" id="KW-0808">Transferase</keyword>
<keyword evidence="6" id="KW-1185">Reference proteome</keyword>
<dbReference type="Proteomes" id="UP001207337">
    <property type="component" value="Unassembled WGS sequence"/>
</dbReference>
<comment type="caution">
    <text evidence="5">The sequence shown here is derived from an EMBL/GenBank/DDBJ whole genome shotgun (WGS) entry which is preliminary data.</text>
</comment>
<name>A0ABT3PV36_9BACT</name>
<gene>
    <name evidence="5" type="ORF">LQ318_02255</name>
</gene>
<keyword evidence="2" id="KW-0328">Glycosyltransferase</keyword>
<dbReference type="EMBL" id="JAJNDC010000001">
    <property type="protein sequence ID" value="MCW9711715.1"/>
    <property type="molecule type" value="Genomic_DNA"/>
</dbReference>
<dbReference type="PANTHER" id="PTHR43179:SF12">
    <property type="entry name" value="GALACTOFURANOSYLTRANSFERASE GLFT2"/>
    <property type="match status" value="1"/>
</dbReference>
<dbReference type="Gene3D" id="3.90.550.10">
    <property type="entry name" value="Spore Coat Polysaccharide Biosynthesis Protein SpsA, Chain A"/>
    <property type="match status" value="1"/>
</dbReference>
<dbReference type="RefSeq" id="WP_265787161.1">
    <property type="nucleotide sequence ID" value="NZ_BAABRS010000001.1"/>
</dbReference>
<sequence length="294" mass="33661">MDKIVISVIIPVYNDSKRLKNCLEALEEQTISENFEILVVDNGSEEDIYKIVQKFERAKYYNEKKVGSYTARNCGIEHSSGDILAFTDADCIPEQGWLKTGIDFLRNNPNCDAVGGEISLFPKTNSPNAFELYDITFGFRQENSIYKHGYSVTANLFVRGTAFKEIGLFNEELKSGGDAEWCQRLISKGGNLCYLSSARIKHPALHSFQSFKRKYRRIAGGRFQKDIFDFYTLCRASYHHLLSLINLRGDSFQNEYTDSFYRKISLFGIHVVKISVYIVTYFKLYIGIGKPGRE</sequence>
<evidence type="ECO:0000256" key="2">
    <source>
        <dbReference type="ARBA" id="ARBA00022676"/>
    </source>
</evidence>
<evidence type="ECO:0000313" key="6">
    <source>
        <dbReference type="Proteomes" id="UP001207337"/>
    </source>
</evidence>
<dbReference type="PANTHER" id="PTHR43179">
    <property type="entry name" value="RHAMNOSYLTRANSFERASE WBBL"/>
    <property type="match status" value="1"/>
</dbReference>
<organism evidence="5 6">
    <name type="scientific">Fodinibius salicampi</name>
    <dbReference type="NCBI Taxonomy" id="1920655"/>
    <lineage>
        <taxon>Bacteria</taxon>
        <taxon>Pseudomonadati</taxon>
        <taxon>Balneolota</taxon>
        <taxon>Balneolia</taxon>
        <taxon>Balneolales</taxon>
        <taxon>Balneolaceae</taxon>
        <taxon>Fodinibius</taxon>
    </lineage>
</organism>
<dbReference type="InterPro" id="IPR029044">
    <property type="entry name" value="Nucleotide-diphossugar_trans"/>
</dbReference>
<reference evidence="5 6" key="1">
    <citation type="submission" date="2021-11" db="EMBL/GenBank/DDBJ databases">
        <title>Aliifidinibius sp. nov., a new bacterium isolated from saline soil.</title>
        <authorList>
            <person name="Galisteo C."/>
            <person name="De La Haba R."/>
            <person name="Sanchez-Porro C."/>
            <person name="Ventosa A."/>
        </authorList>
    </citation>
    <scope>NUCLEOTIDE SEQUENCE [LARGE SCALE GENOMIC DNA]</scope>
    <source>
        <strain evidence="5 6">KACC 190600</strain>
    </source>
</reference>
<evidence type="ECO:0000256" key="3">
    <source>
        <dbReference type="ARBA" id="ARBA00022679"/>
    </source>
</evidence>